<comment type="caution">
    <text evidence="3">The sequence shown here is derived from an EMBL/GenBank/DDBJ whole genome shotgun (WGS) entry which is preliminary data.</text>
</comment>
<dbReference type="InterPro" id="IPR013022">
    <property type="entry name" value="Xyl_isomerase-like_TIM-brl"/>
</dbReference>
<reference evidence="3 4" key="1">
    <citation type="submission" date="2022-07" db="EMBL/GenBank/DDBJ databases">
        <title>Mucilaginibacter sp. JC4.</title>
        <authorList>
            <person name="Le V."/>
            <person name="Ko S.-R."/>
            <person name="Ahn C.-Y."/>
            <person name="Oh H.-M."/>
        </authorList>
    </citation>
    <scope>NUCLEOTIDE SEQUENCE [LARGE SCALE GENOMIC DNA]</scope>
    <source>
        <strain evidence="3 4">JC4</strain>
    </source>
</reference>
<proteinExistence type="predicted"/>
<evidence type="ECO:0000256" key="1">
    <source>
        <dbReference type="SAM" id="SignalP"/>
    </source>
</evidence>
<protein>
    <submittedName>
        <fullName evidence="3">Sugar phosphate isomerase/epimerase</fullName>
    </submittedName>
</protein>
<dbReference type="InterPro" id="IPR006311">
    <property type="entry name" value="TAT_signal"/>
</dbReference>
<dbReference type="PANTHER" id="PTHR12110:SF41">
    <property type="entry name" value="INOSOSE DEHYDRATASE"/>
    <property type="match status" value="1"/>
</dbReference>
<organism evidence="3 4">
    <name type="scientific">Mucilaginibacter aquariorum</name>
    <dbReference type="NCBI Taxonomy" id="2967225"/>
    <lineage>
        <taxon>Bacteria</taxon>
        <taxon>Pseudomonadati</taxon>
        <taxon>Bacteroidota</taxon>
        <taxon>Sphingobacteriia</taxon>
        <taxon>Sphingobacteriales</taxon>
        <taxon>Sphingobacteriaceae</taxon>
        <taxon>Mucilaginibacter</taxon>
    </lineage>
</organism>
<evidence type="ECO:0000313" key="3">
    <source>
        <dbReference type="EMBL" id="MCQ6960667.1"/>
    </source>
</evidence>
<dbReference type="EMBL" id="JANHOH010000009">
    <property type="protein sequence ID" value="MCQ6960667.1"/>
    <property type="molecule type" value="Genomic_DNA"/>
</dbReference>
<evidence type="ECO:0000313" key="4">
    <source>
        <dbReference type="Proteomes" id="UP001204376"/>
    </source>
</evidence>
<keyword evidence="4" id="KW-1185">Reference proteome</keyword>
<dbReference type="Gene3D" id="3.20.20.150">
    <property type="entry name" value="Divalent-metal-dependent TIM barrel enzymes"/>
    <property type="match status" value="1"/>
</dbReference>
<name>A0ABT1T894_9SPHI</name>
<feature type="signal peptide" evidence="1">
    <location>
        <begin position="1"/>
        <end position="26"/>
    </location>
</feature>
<dbReference type="RefSeq" id="WP_256540849.1">
    <property type="nucleotide sequence ID" value="NZ_JANHOH010000009.1"/>
</dbReference>
<feature type="chain" id="PRO_5045995814" evidence="1">
    <location>
        <begin position="27"/>
        <end position="300"/>
    </location>
</feature>
<sequence>MSTRRTFLKQSGIISAAMAIPAIPFAAPKAKFKVGLQLYTIREAMEKDLRGTLTSVAGYGYQEVETYGFNYGSNKYYWGLEPKQAKQLMDDCNLTTPAGHYDLDKFFAKDKKDALTKYVDQCIEGATIMKQDYIVWPWLAPEYRNMDEFKRLASTLNTIGEQIKKGGLKLAYHNHDFEFINHDGKIGYNTILDETDPALVKLEMDLYWTSHSSPVAPVEWFKKQPGRFAILHIKDMDKTDRELHTTVGDGTIDFKTILKDHQLAGAKHLFVEQGNNYIPDAMSNVKRSAAYVKNNLYPSI</sequence>
<dbReference type="PROSITE" id="PS51318">
    <property type="entry name" value="TAT"/>
    <property type="match status" value="1"/>
</dbReference>
<dbReference type="Proteomes" id="UP001204376">
    <property type="component" value="Unassembled WGS sequence"/>
</dbReference>
<dbReference type="GO" id="GO:0016853">
    <property type="term" value="F:isomerase activity"/>
    <property type="evidence" value="ECO:0007669"/>
    <property type="project" value="UniProtKB-KW"/>
</dbReference>
<dbReference type="SUPFAM" id="SSF51658">
    <property type="entry name" value="Xylose isomerase-like"/>
    <property type="match status" value="1"/>
</dbReference>
<dbReference type="Pfam" id="PF01261">
    <property type="entry name" value="AP_endonuc_2"/>
    <property type="match status" value="1"/>
</dbReference>
<gene>
    <name evidence="3" type="ORF">NPE20_21995</name>
</gene>
<feature type="domain" description="Xylose isomerase-like TIM barrel" evidence="2">
    <location>
        <begin position="57"/>
        <end position="260"/>
    </location>
</feature>
<evidence type="ECO:0000259" key="2">
    <source>
        <dbReference type="Pfam" id="PF01261"/>
    </source>
</evidence>
<keyword evidence="3" id="KW-0413">Isomerase</keyword>
<dbReference type="PANTHER" id="PTHR12110">
    <property type="entry name" value="HYDROXYPYRUVATE ISOMERASE"/>
    <property type="match status" value="1"/>
</dbReference>
<accession>A0ABT1T894</accession>
<keyword evidence="1" id="KW-0732">Signal</keyword>
<dbReference type="InterPro" id="IPR036237">
    <property type="entry name" value="Xyl_isomerase-like_sf"/>
</dbReference>
<dbReference type="InterPro" id="IPR050312">
    <property type="entry name" value="IolE/XylAMocC-like"/>
</dbReference>